<name>A0AAV5TE48_9BILA</name>
<feature type="region of interest" description="Disordered" evidence="1">
    <location>
        <begin position="29"/>
        <end position="169"/>
    </location>
</feature>
<feature type="non-terminal residue" evidence="2">
    <location>
        <position position="169"/>
    </location>
</feature>
<organism evidence="2 3">
    <name type="scientific">Pristionchus entomophagus</name>
    <dbReference type="NCBI Taxonomy" id="358040"/>
    <lineage>
        <taxon>Eukaryota</taxon>
        <taxon>Metazoa</taxon>
        <taxon>Ecdysozoa</taxon>
        <taxon>Nematoda</taxon>
        <taxon>Chromadorea</taxon>
        <taxon>Rhabditida</taxon>
        <taxon>Rhabditina</taxon>
        <taxon>Diplogasteromorpha</taxon>
        <taxon>Diplogasteroidea</taxon>
        <taxon>Neodiplogasteridae</taxon>
        <taxon>Pristionchus</taxon>
    </lineage>
</organism>
<evidence type="ECO:0000313" key="3">
    <source>
        <dbReference type="Proteomes" id="UP001432027"/>
    </source>
</evidence>
<feature type="compositionally biased region" description="Basic residues" evidence="1">
    <location>
        <begin position="137"/>
        <end position="160"/>
    </location>
</feature>
<dbReference type="EMBL" id="BTSX01000003">
    <property type="protein sequence ID" value="GMS90840.1"/>
    <property type="molecule type" value="Genomic_DNA"/>
</dbReference>
<sequence length="169" mass="18565">MDYGRLGGGTMGAIVIWGRGTVSGVPPCTAGSVSSGRRPRTCPSRFGGSWRGTRSGRPDAPSRSRPVPGAGWGRRWCRGTGGWAGCPGRRRDHRRPILRHRVRRSPTATAEWARASSAWTAPRSGHSGALRPGAGRTPRRPGLRLRQGPRGRRSRRRRERQLRQPPLLQ</sequence>
<dbReference type="Proteomes" id="UP001432027">
    <property type="component" value="Unassembled WGS sequence"/>
</dbReference>
<evidence type="ECO:0000256" key="1">
    <source>
        <dbReference type="SAM" id="MobiDB-lite"/>
    </source>
</evidence>
<reference evidence="2" key="1">
    <citation type="submission" date="2023-10" db="EMBL/GenBank/DDBJ databases">
        <title>Genome assembly of Pristionchus species.</title>
        <authorList>
            <person name="Yoshida K."/>
            <person name="Sommer R.J."/>
        </authorList>
    </citation>
    <scope>NUCLEOTIDE SEQUENCE</scope>
    <source>
        <strain evidence="2">RS0144</strain>
    </source>
</reference>
<evidence type="ECO:0000313" key="2">
    <source>
        <dbReference type="EMBL" id="GMS90840.1"/>
    </source>
</evidence>
<proteinExistence type="predicted"/>
<accession>A0AAV5TE48</accession>
<gene>
    <name evidence="2" type="ORF">PENTCL1PPCAC_13015</name>
</gene>
<keyword evidence="3" id="KW-1185">Reference proteome</keyword>
<dbReference type="AlphaFoldDB" id="A0AAV5TE48"/>
<protein>
    <submittedName>
        <fullName evidence="2">Uncharacterized protein</fullName>
    </submittedName>
</protein>
<comment type="caution">
    <text evidence="2">The sequence shown here is derived from an EMBL/GenBank/DDBJ whole genome shotgun (WGS) entry which is preliminary data.</text>
</comment>
<feature type="compositionally biased region" description="Basic residues" evidence="1">
    <location>
        <begin position="88"/>
        <end position="104"/>
    </location>
</feature>